<dbReference type="EMBL" id="HBHX01069698">
    <property type="protein sequence ID" value="CAE0150560.1"/>
    <property type="molecule type" value="Transcribed_RNA"/>
</dbReference>
<dbReference type="AlphaFoldDB" id="A0A7S3C0D1"/>
<dbReference type="PROSITE" id="PS00018">
    <property type="entry name" value="EF_HAND_1"/>
    <property type="match status" value="1"/>
</dbReference>
<gene>
    <name evidence="3" type="ORF">HERI1096_LOCUS38493</name>
</gene>
<feature type="compositionally biased region" description="Low complexity" evidence="1">
    <location>
        <begin position="116"/>
        <end position="140"/>
    </location>
</feature>
<reference evidence="3" key="1">
    <citation type="submission" date="2021-01" db="EMBL/GenBank/DDBJ databases">
        <authorList>
            <person name="Corre E."/>
            <person name="Pelletier E."/>
            <person name="Niang G."/>
            <person name="Scheremetjew M."/>
            <person name="Finn R."/>
            <person name="Kale V."/>
            <person name="Holt S."/>
            <person name="Cochrane G."/>
            <person name="Meng A."/>
            <person name="Brown T."/>
            <person name="Cohen L."/>
        </authorList>
    </citation>
    <scope>NUCLEOTIDE SEQUENCE</scope>
    <source>
        <strain evidence="3">CCMP281</strain>
    </source>
</reference>
<dbReference type="InterPro" id="IPR018247">
    <property type="entry name" value="EF_Hand_1_Ca_BS"/>
</dbReference>
<feature type="domain" description="EF-hand" evidence="2">
    <location>
        <begin position="15"/>
        <end position="50"/>
    </location>
</feature>
<dbReference type="InterPro" id="IPR002048">
    <property type="entry name" value="EF_hand_dom"/>
</dbReference>
<sequence>MQAYGQAIGDRQMASRSDIFLQAFEGVDASGDHAVTIDEFVSFVGRNGKTNLKPAGLKRAADVRRAAMRLVHQPARSFVEANYAQAPHERLASNQELGLCQGHRPEAGRQIPHQFARQPSQPRALAAAAVAPAPTSGSAPRGDAPRRSHTMKGVGAAHSLSADAAASKGAAPLTTVGVDDVRKRPWQVGCQARCPARADGDTTPQEPPGPKADSPNRRISAVPVASGKASNFLADKLVDKFGKDNKKFDRAMRFISAF</sequence>
<name>A0A7S3C0D1_9EUKA</name>
<dbReference type="GO" id="GO:0005509">
    <property type="term" value="F:calcium ion binding"/>
    <property type="evidence" value="ECO:0007669"/>
    <property type="project" value="InterPro"/>
</dbReference>
<feature type="region of interest" description="Disordered" evidence="1">
    <location>
        <begin position="192"/>
        <end position="219"/>
    </location>
</feature>
<evidence type="ECO:0000313" key="3">
    <source>
        <dbReference type="EMBL" id="CAE0150560.1"/>
    </source>
</evidence>
<organism evidence="3">
    <name type="scientific">Haptolina ericina</name>
    <dbReference type="NCBI Taxonomy" id="156174"/>
    <lineage>
        <taxon>Eukaryota</taxon>
        <taxon>Haptista</taxon>
        <taxon>Haptophyta</taxon>
        <taxon>Prymnesiophyceae</taxon>
        <taxon>Prymnesiales</taxon>
        <taxon>Prymnesiaceae</taxon>
        <taxon>Haptolina</taxon>
    </lineage>
</organism>
<evidence type="ECO:0000259" key="2">
    <source>
        <dbReference type="PROSITE" id="PS50222"/>
    </source>
</evidence>
<proteinExistence type="predicted"/>
<dbReference type="PROSITE" id="PS50222">
    <property type="entry name" value="EF_HAND_2"/>
    <property type="match status" value="1"/>
</dbReference>
<evidence type="ECO:0000256" key="1">
    <source>
        <dbReference type="SAM" id="MobiDB-lite"/>
    </source>
</evidence>
<protein>
    <recommendedName>
        <fullName evidence="2">EF-hand domain-containing protein</fullName>
    </recommendedName>
</protein>
<accession>A0A7S3C0D1</accession>
<feature type="region of interest" description="Disordered" evidence="1">
    <location>
        <begin position="116"/>
        <end position="156"/>
    </location>
</feature>